<feature type="signal peptide" evidence="1">
    <location>
        <begin position="1"/>
        <end position="22"/>
    </location>
</feature>
<keyword evidence="3" id="KW-1185">Reference proteome</keyword>
<proteinExistence type="predicted"/>
<reference evidence="2 3" key="1">
    <citation type="submission" date="2020-04" db="EMBL/GenBank/DDBJ databases">
        <title>Azohydromonas sp. isolated from soil.</title>
        <authorList>
            <person name="Dahal R.H."/>
        </authorList>
    </citation>
    <scope>NUCLEOTIDE SEQUENCE [LARGE SCALE GENOMIC DNA]</scope>
    <source>
        <strain evidence="2 3">G-1-1-14</strain>
    </source>
</reference>
<comment type="caution">
    <text evidence="2">The sequence shown here is derived from an EMBL/GenBank/DDBJ whole genome shotgun (WGS) entry which is preliminary data.</text>
</comment>
<evidence type="ECO:0000313" key="3">
    <source>
        <dbReference type="Proteomes" id="UP000574067"/>
    </source>
</evidence>
<gene>
    <name evidence="2" type="ORF">HHL10_18265</name>
</gene>
<organism evidence="2 3">
    <name type="scientific">Azohydromonas caseinilytica</name>
    <dbReference type="NCBI Taxonomy" id="2728836"/>
    <lineage>
        <taxon>Bacteria</taxon>
        <taxon>Pseudomonadati</taxon>
        <taxon>Pseudomonadota</taxon>
        <taxon>Betaproteobacteria</taxon>
        <taxon>Burkholderiales</taxon>
        <taxon>Sphaerotilaceae</taxon>
        <taxon>Azohydromonas</taxon>
    </lineage>
</organism>
<dbReference type="InterPro" id="IPR042230">
    <property type="entry name" value="CusF_sf"/>
</dbReference>
<sequence>MKRIFSTLTVALAFSIPAVVQAAPSPDMADGEVRKVDKDAAKLTLKHGEIKSLDMPPMTMVFIAKDKAMLEKVKAGDRVTFKAANEGGKLMVTDIAVAP</sequence>
<feature type="chain" id="PRO_5032591714" evidence="1">
    <location>
        <begin position="23"/>
        <end position="99"/>
    </location>
</feature>
<evidence type="ECO:0000256" key="1">
    <source>
        <dbReference type="SAM" id="SignalP"/>
    </source>
</evidence>
<dbReference type="Proteomes" id="UP000574067">
    <property type="component" value="Unassembled WGS sequence"/>
</dbReference>
<protein>
    <submittedName>
        <fullName evidence="2">Copper-binding protein</fullName>
    </submittedName>
</protein>
<dbReference type="Gene3D" id="2.40.50.320">
    <property type="entry name" value="Copper binding periplasmic protein CusF"/>
    <property type="match status" value="1"/>
</dbReference>
<name>A0A848FF27_9BURK</name>
<dbReference type="Pfam" id="PF11604">
    <property type="entry name" value="CusF_Ec"/>
    <property type="match status" value="1"/>
</dbReference>
<dbReference type="RefSeq" id="WP_169161838.1">
    <property type="nucleotide sequence ID" value="NZ_JABBFW010000014.1"/>
</dbReference>
<keyword evidence="1" id="KW-0732">Signal</keyword>
<dbReference type="InterPro" id="IPR021647">
    <property type="entry name" value="CusF_Ec"/>
</dbReference>
<dbReference type="EMBL" id="JABBFW010000014">
    <property type="protein sequence ID" value="NML16929.1"/>
    <property type="molecule type" value="Genomic_DNA"/>
</dbReference>
<accession>A0A848FF27</accession>
<dbReference type="AlphaFoldDB" id="A0A848FF27"/>
<evidence type="ECO:0000313" key="2">
    <source>
        <dbReference type="EMBL" id="NML16929.1"/>
    </source>
</evidence>